<dbReference type="Proteomes" id="UP001144372">
    <property type="component" value="Unassembled WGS sequence"/>
</dbReference>
<keyword evidence="1 4" id="KW-0436">Ligase</keyword>
<dbReference type="PANTHER" id="PTHR12835:SF5">
    <property type="entry name" value="BIOTIN--PROTEIN LIGASE"/>
    <property type="match status" value="1"/>
</dbReference>
<dbReference type="NCBIfam" id="TIGR00121">
    <property type="entry name" value="birA_ligase"/>
    <property type="match status" value="1"/>
</dbReference>
<dbReference type="GO" id="GO:0005737">
    <property type="term" value="C:cytoplasm"/>
    <property type="evidence" value="ECO:0007669"/>
    <property type="project" value="TreeGrafter"/>
</dbReference>
<feature type="domain" description="BPL/LPL catalytic" evidence="5">
    <location>
        <begin position="72"/>
        <end position="263"/>
    </location>
</feature>
<organism evidence="6 7">
    <name type="scientific">Desulforhabdus amnigena</name>
    <dbReference type="NCBI Taxonomy" id="40218"/>
    <lineage>
        <taxon>Bacteria</taxon>
        <taxon>Pseudomonadati</taxon>
        <taxon>Thermodesulfobacteriota</taxon>
        <taxon>Syntrophobacteria</taxon>
        <taxon>Syntrophobacterales</taxon>
        <taxon>Syntrophobacteraceae</taxon>
        <taxon>Desulforhabdus</taxon>
    </lineage>
</organism>
<dbReference type="AlphaFoldDB" id="A0A9W6FVD2"/>
<dbReference type="InterPro" id="IPR036390">
    <property type="entry name" value="WH_DNA-bd_sf"/>
</dbReference>
<dbReference type="GO" id="GO:0005524">
    <property type="term" value="F:ATP binding"/>
    <property type="evidence" value="ECO:0007669"/>
    <property type="project" value="UniProtKB-UniRule"/>
</dbReference>
<dbReference type="SUPFAM" id="SSF55681">
    <property type="entry name" value="Class II aaRS and biotin synthetases"/>
    <property type="match status" value="1"/>
</dbReference>
<dbReference type="PROSITE" id="PS51733">
    <property type="entry name" value="BPL_LPL_CATALYTIC"/>
    <property type="match status" value="1"/>
</dbReference>
<keyword evidence="4" id="KW-0547">Nucleotide-binding</keyword>
<protein>
    <recommendedName>
        <fullName evidence="4">Bifunctional ligase/repressor BirA</fullName>
    </recommendedName>
    <alternativeName>
        <fullName evidence="4">Biotin--[acetyl-CoA-carboxylase] ligase</fullName>
        <ecNumber evidence="4">6.3.4.15</ecNumber>
    </alternativeName>
    <alternativeName>
        <fullName evidence="4">Biotin--protein ligase</fullName>
    </alternativeName>
    <alternativeName>
        <fullName evidence="4">Biotin-[acetyl-CoA carboxylase] synthetase</fullName>
    </alternativeName>
</protein>
<feature type="binding site" evidence="4">
    <location>
        <position position="190"/>
    </location>
    <ligand>
        <name>biotin</name>
        <dbReference type="ChEBI" id="CHEBI:57586"/>
    </ligand>
</feature>
<feature type="binding site" evidence="4">
    <location>
        <begin position="95"/>
        <end position="97"/>
    </location>
    <ligand>
        <name>biotin</name>
        <dbReference type="ChEBI" id="CHEBI:57586"/>
    </ligand>
</feature>
<keyword evidence="4" id="KW-0238">DNA-binding</keyword>
<dbReference type="GO" id="GO:0004077">
    <property type="term" value="F:biotin--[biotin carboxyl-carrier protein] ligase activity"/>
    <property type="evidence" value="ECO:0007669"/>
    <property type="project" value="UniProtKB-UniRule"/>
</dbReference>
<keyword evidence="2 4" id="KW-0092">Biotin</keyword>
<evidence type="ECO:0000313" key="7">
    <source>
        <dbReference type="Proteomes" id="UP001144372"/>
    </source>
</evidence>
<dbReference type="Gene3D" id="3.30.930.10">
    <property type="entry name" value="Bira Bifunctional Protein, Domain 2"/>
    <property type="match status" value="1"/>
</dbReference>
<dbReference type="InterPro" id="IPR030855">
    <property type="entry name" value="Bifunct_BirA"/>
</dbReference>
<comment type="caution">
    <text evidence="6">The sequence shown here is derived from an EMBL/GenBank/DDBJ whole genome shotgun (WGS) entry which is preliminary data.</text>
</comment>
<evidence type="ECO:0000256" key="1">
    <source>
        <dbReference type="ARBA" id="ARBA00022598"/>
    </source>
</evidence>
<dbReference type="InterPro" id="IPR045864">
    <property type="entry name" value="aa-tRNA-synth_II/BPL/LPL"/>
</dbReference>
<dbReference type="GO" id="GO:0006355">
    <property type="term" value="P:regulation of DNA-templated transcription"/>
    <property type="evidence" value="ECO:0007669"/>
    <property type="project" value="UniProtKB-UniRule"/>
</dbReference>
<proteinExistence type="inferred from homology"/>
<keyword evidence="7" id="KW-1185">Reference proteome</keyword>
<keyword evidence="4" id="KW-0067">ATP-binding</keyword>
<dbReference type="InterPro" id="IPR003142">
    <property type="entry name" value="BPL_C"/>
</dbReference>
<dbReference type="Gene3D" id="2.30.30.100">
    <property type="match status" value="1"/>
</dbReference>
<dbReference type="InterPro" id="IPR004408">
    <property type="entry name" value="Biotin_CoA_COase_ligase"/>
</dbReference>
<dbReference type="GO" id="GO:0003677">
    <property type="term" value="F:DNA binding"/>
    <property type="evidence" value="ECO:0007669"/>
    <property type="project" value="UniProtKB-UniRule"/>
</dbReference>
<evidence type="ECO:0000313" key="6">
    <source>
        <dbReference type="EMBL" id="GLI35591.1"/>
    </source>
</evidence>
<comment type="catalytic activity">
    <reaction evidence="3 4">
        <text>biotin + L-lysyl-[protein] + ATP = N(6)-biotinyl-L-lysyl-[protein] + AMP + diphosphate + H(+)</text>
        <dbReference type="Rhea" id="RHEA:11756"/>
        <dbReference type="Rhea" id="RHEA-COMP:9752"/>
        <dbReference type="Rhea" id="RHEA-COMP:10505"/>
        <dbReference type="ChEBI" id="CHEBI:15378"/>
        <dbReference type="ChEBI" id="CHEBI:29969"/>
        <dbReference type="ChEBI" id="CHEBI:30616"/>
        <dbReference type="ChEBI" id="CHEBI:33019"/>
        <dbReference type="ChEBI" id="CHEBI:57586"/>
        <dbReference type="ChEBI" id="CHEBI:83144"/>
        <dbReference type="ChEBI" id="CHEBI:456215"/>
        <dbReference type="EC" id="6.3.4.15"/>
    </reaction>
</comment>
<evidence type="ECO:0000256" key="4">
    <source>
        <dbReference type="HAMAP-Rule" id="MF_00978"/>
    </source>
</evidence>
<dbReference type="PANTHER" id="PTHR12835">
    <property type="entry name" value="BIOTIN PROTEIN LIGASE"/>
    <property type="match status" value="1"/>
</dbReference>
<keyword evidence="4" id="KW-0805">Transcription regulation</keyword>
<dbReference type="SUPFAM" id="SSF46785">
    <property type="entry name" value="Winged helix' DNA-binding domain"/>
    <property type="match status" value="1"/>
</dbReference>
<dbReference type="Gene3D" id="1.10.10.10">
    <property type="entry name" value="Winged helix-like DNA-binding domain superfamily/Winged helix DNA-binding domain"/>
    <property type="match status" value="1"/>
</dbReference>
<sequence>MSSPEPTHLQILRLLKEKDGYLSGTLLASQLGLTRTGIWKQIQNLRSIGYEIESHPKEGYRLLATPDLLIPEEIVPHLTTSWLGKPYYYFPQIGSTNDEALHLAAQGAPHGTVAVAEEQTQGRGRLKRPWLSAPRSGIYLSILLRTPLPVREASQSNLVAALALVKTLRKEYDIPAAIKWPNDVLIHGKKTAGILTEMQSDQDYTRFLVVGIGMNVNYKKEQLEASFRYPGTSLAIERGRPIKRQELLLSFLQAFETEHDRFVKRGFESLVPALEQYSAILGKAVKVHTAREEISGKVSGFNSDGALKLLTDAGKEEVIWVGDVMQVEGNY</sequence>
<reference evidence="6" key="1">
    <citation type="submission" date="2022-12" db="EMBL/GenBank/DDBJ databases">
        <title>Reference genome sequencing for broad-spectrum identification of bacterial and archaeal isolates by mass spectrometry.</title>
        <authorList>
            <person name="Sekiguchi Y."/>
            <person name="Tourlousse D.M."/>
        </authorList>
    </citation>
    <scope>NUCLEOTIDE SEQUENCE</scope>
    <source>
        <strain evidence="6">ASRB1</strain>
    </source>
</reference>
<comment type="similarity">
    <text evidence="4">Belongs to the biotin--protein ligase family.</text>
</comment>
<evidence type="ECO:0000256" key="2">
    <source>
        <dbReference type="ARBA" id="ARBA00023267"/>
    </source>
</evidence>
<feature type="DNA-binding region" description="H-T-H motif" evidence="4">
    <location>
        <begin position="24"/>
        <end position="43"/>
    </location>
</feature>
<dbReference type="HAMAP" id="MF_00978">
    <property type="entry name" value="Bifunct_BirA"/>
    <property type="match status" value="1"/>
</dbReference>
<dbReference type="EC" id="6.3.4.15" evidence="4"/>
<comment type="function">
    <text evidence="4">Acts both as a biotin--[acetyl-CoA-carboxylase] ligase and a repressor.</text>
</comment>
<dbReference type="RefSeq" id="WP_281795555.1">
    <property type="nucleotide sequence ID" value="NZ_BSDR01000001.1"/>
</dbReference>
<evidence type="ECO:0000256" key="3">
    <source>
        <dbReference type="ARBA" id="ARBA00047846"/>
    </source>
</evidence>
<keyword evidence="4" id="KW-0804">Transcription</keyword>
<dbReference type="InterPro" id="IPR036388">
    <property type="entry name" value="WH-like_DNA-bd_sf"/>
</dbReference>
<dbReference type="Pfam" id="PF02237">
    <property type="entry name" value="BPL_C"/>
    <property type="match status" value="1"/>
</dbReference>
<name>A0A9W6FVD2_9BACT</name>
<evidence type="ECO:0000259" key="5">
    <source>
        <dbReference type="PROSITE" id="PS51733"/>
    </source>
</evidence>
<dbReference type="InterPro" id="IPR004143">
    <property type="entry name" value="BPL_LPL_catalytic"/>
</dbReference>
<gene>
    <name evidence="4 6" type="primary">birA</name>
    <name evidence="6" type="ORF">DAMNIGENAA_30240</name>
</gene>
<dbReference type="EMBL" id="BSDR01000001">
    <property type="protein sequence ID" value="GLI35591.1"/>
    <property type="molecule type" value="Genomic_DNA"/>
</dbReference>
<dbReference type="CDD" id="cd16442">
    <property type="entry name" value="BPL"/>
    <property type="match status" value="1"/>
</dbReference>
<feature type="binding site" evidence="4">
    <location>
        <position position="119"/>
    </location>
    <ligand>
        <name>biotin</name>
        <dbReference type="ChEBI" id="CHEBI:57586"/>
    </ligand>
</feature>
<dbReference type="Pfam" id="PF03099">
    <property type="entry name" value="BPL_LplA_LipB"/>
    <property type="match status" value="1"/>
</dbReference>
<dbReference type="Pfam" id="PF08279">
    <property type="entry name" value="HTH_11"/>
    <property type="match status" value="1"/>
</dbReference>
<keyword evidence="4" id="KW-0678">Repressor</keyword>
<feature type="binding site" evidence="4">
    <location>
        <begin position="123"/>
        <end position="125"/>
    </location>
    <ligand>
        <name>biotin</name>
        <dbReference type="ChEBI" id="CHEBI:57586"/>
    </ligand>
</feature>
<accession>A0A9W6FVD2</accession>
<dbReference type="InterPro" id="IPR013196">
    <property type="entry name" value="HTH_11"/>
</dbReference>